<comment type="subcellular location">
    <subcellularLocation>
        <location evidence="1">Nucleus</location>
    </subcellularLocation>
</comment>
<dbReference type="GO" id="GO:0003713">
    <property type="term" value="F:transcription coactivator activity"/>
    <property type="evidence" value="ECO:0007669"/>
    <property type="project" value="TreeGrafter"/>
</dbReference>
<dbReference type="EMBL" id="MTYI01000118">
    <property type="protein sequence ID" value="PNP51878.1"/>
    <property type="molecule type" value="Genomic_DNA"/>
</dbReference>
<dbReference type="Gene3D" id="6.10.140.2040">
    <property type="match status" value="1"/>
</dbReference>
<dbReference type="InterPro" id="IPR004018">
    <property type="entry name" value="RPEL_repeat"/>
</dbReference>
<reference evidence="6 7" key="1">
    <citation type="submission" date="2017-02" db="EMBL/GenBank/DDBJ databases">
        <title>Genomes of Trichoderma spp. with biocontrol activity.</title>
        <authorList>
            <person name="Gardiner D."/>
            <person name="Kazan K."/>
            <person name="Vos C."/>
            <person name="Harvey P."/>
        </authorList>
    </citation>
    <scope>NUCLEOTIDE SEQUENCE [LARGE SCALE GENOMIC DNA]</scope>
    <source>
        <strain evidence="6 7">Tr1</strain>
    </source>
</reference>
<evidence type="ECO:0000313" key="7">
    <source>
        <dbReference type="Proteomes" id="UP000236290"/>
    </source>
</evidence>
<keyword evidence="2" id="KW-0677">Repeat</keyword>
<evidence type="ECO:0000256" key="1">
    <source>
        <dbReference type="ARBA" id="ARBA00004123"/>
    </source>
</evidence>
<evidence type="ECO:0000256" key="3">
    <source>
        <dbReference type="ARBA" id="ARBA00023242"/>
    </source>
</evidence>
<evidence type="ECO:0000313" key="6">
    <source>
        <dbReference type="EMBL" id="PNP51878.1"/>
    </source>
</evidence>
<dbReference type="Proteomes" id="UP000236290">
    <property type="component" value="Unassembled WGS sequence"/>
</dbReference>
<dbReference type="Pfam" id="PF02755">
    <property type="entry name" value="RPEL"/>
    <property type="match status" value="2"/>
</dbReference>
<evidence type="ECO:0008006" key="8">
    <source>
        <dbReference type="Google" id="ProtNLM"/>
    </source>
</evidence>
<proteinExistence type="predicted"/>
<dbReference type="GO" id="GO:0005634">
    <property type="term" value="C:nucleus"/>
    <property type="evidence" value="ECO:0007669"/>
    <property type="project" value="UniProtKB-SubCell"/>
</dbReference>
<feature type="region of interest" description="Disordered" evidence="5">
    <location>
        <begin position="155"/>
        <end position="199"/>
    </location>
</feature>
<evidence type="ECO:0000256" key="5">
    <source>
        <dbReference type="SAM" id="MobiDB-lite"/>
    </source>
</evidence>
<protein>
    <recommendedName>
        <fullName evidence="8">RPEL repeat protein</fullName>
    </recommendedName>
</protein>
<feature type="repeat" description="RPEL" evidence="4">
    <location>
        <begin position="152"/>
        <end position="177"/>
    </location>
</feature>
<keyword evidence="3" id="KW-0539">Nucleus</keyword>
<dbReference type="OrthoDB" id="197676at2759"/>
<dbReference type="InterPro" id="IPR043451">
    <property type="entry name" value="Myocardin-like"/>
</dbReference>
<feature type="repeat" description="RPEL" evidence="4">
    <location>
        <begin position="108"/>
        <end position="133"/>
    </location>
</feature>
<dbReference type="SMART" id="SM00707">
    <property type="entry name" value="RPEL"/>
    <property type="match status" value="2"/>
</dbReference>
<sequence length="199" mass="21975">MCPGGISTTKKEGRPSPVFVFVLGLPRDTTMPPCPPAHDLQTTHLRWALQGSDRTVLPLLTTYTFTHHQSPQGTNQLESIAMADTTDPQVPVDETPISSVKTNSARKNSLSNYLKHRPERAELVEKNILPDSTAAPGLIAQQKELQKHMLGDKLNDKISHRPTPDALLKDGVLHEDPRSPEEKYAEAIEEEYAKREGGA</sequence>
<dbReference type="PANTHER" id="PTHR22793:SF12">
    <property type="entry name" value="MYOCARDIN-RELATED TRANSCRIPTION FACTOR, ISOFORM H"/>
    <property type="match status" value="1"/>
</dbReference>
<evidence type="ECO:0000256" key="2">
    <source>
        <dbReference type="ARBA" id="ARBA00022737"/>
    </source>
</evidence>
<dbReference type="PROSITE" id="PS51073">
    <property type="entry name" value="RPEL"/>
    <property type="match status" value="2"/>
</dbReference>
<name>A0A2K0U298_TRIHA</name>
<dbReference type="GO" id="GO:0045944">
    <property type="term" value="P:positive regulation of transcription by RNA polymerase II"/>
    <property type="evidence" value="ECO:0007669"/>
    <property type="project" value="TreeGrafter"/>
</dbReference>
<gene>
    <name evidence="6" type="ORF">THARTR1_07647</name>
</gene>
<organism evidence="6 7">
    <name type="scientific">Trichoderma harzianum</name>
    <name type="common">Hypocrea lixii</name>
    <dbReference type="NCBI Taxonomy" id="5544"/>
    <lineage>
        <taxon>Eukaryota</taxon>
        <taxon>Fungi</taxon>
        <taxon>Dikarya</taxon>
        <taxon>Ascomycota</taxon>
        <taxon>Pezizomycotina</taxon>
        <taxon>Sordariomycetes</taxon>
        <taxon>Hypocreomycetidae</taxon>
        <taxon>Hypocreales</taxon>
        <taxon>Hypocreaceae</taxon>
        <taxon>Trichoderma</taxon>
    </lineage>
</organism>
<evidence type="ECO:0000256" key="4">
    <source>
        <dbReference type="PROSITE-ProRule" id="PRU00401"/>
    </source>
</evidence>
<dbReference type="PANTHER" id="PTHR22793">
    <property type="entry name" value="MYOCARDIN-RELATED TRANSCRIPTION FACTOR-RELATED"/>
    <property type="match status" value="1"/>
</dbReference>
<dbReference type="AlphaFoldDB" id="A0A2K0U298"/>
<comment type="caution">
    <text evidence="6">The sequence shown here is derived from an EMBL/GenBank/DDBJ whole genome shotgun (WGS) entry which is preliminary data.</text>
</comment>
<accession>A0A2K0U298</accession>